<dbReference type="GO" id="GO:0050660">
    <property type="term" value="F:flavin adenine dinucleotide binding"/>
    <property type="evidence" value="ECO:0007669"/>
    <property type="project" value="InterPro"/>
</dbReference>
<accession>A0A1F4T562</accession>
<dbReference type="Pfam" id="PF02511">
    <property type="entry name" value="Thy1"/>
    <property type="match status" value="2"/>
</dbReference>
<dbReference type="CDD" id="cd20175">
    <property type="entry name" value="ThyX"/>
    <property type="match status" value="2"/>
</dbReference>
<dbReference type="AlphaFoldDB" id="A0A1F4T562"/>
<dbReference type="EMBL" id="MEUG01000001">
    <property type="protein sequence ID" value="OGC27629.1"/>
    <property type="molecule type" value="Genomic_DNA"/>
</dbReference>
<dbReference type="PANTHER" id="PTHR34934:SF1">
    <property type="entry name" value="FLAVIN-DEPENDENT THYMIDYLATE SYNTHASE"/>
    <property type="match status" value="1"/>
</dbReference>
<protein>
    <recommendedName>
        <fullName evidence="3">Thymidylate synthase, flavin-dependent</fullName>
    </recommendedName>
</protein>
<dbReference type="GO" id="GO:0050797">
    <property type="term" value="F:thymidylate synthase (FAD) activity"/>
    <property type="evidence" value="ECO:0007669"/>
    <property type="project" value="InterPro"/>
</dbReference>
<dbReference type="Gene3D" id="3.30.1360.170">
    <property type="match status" value="2"/>
</dbReference>
<dbReference type="PANTHER" id="PTHR34934">
    <property type="entry name" value="FLAVIN-DEPENDENT THYMIDYLATE SYNTHASE"/>
    <property type="match status" value="1"/>
</dbReference>
<evidence type="ECO:0000313" key="2">
    <source>
        <dbReference type="Proteomes" id="UP000178602"/>
    </source>
</evidence>
<organism evidence="1 2">
    <name type="scientific">candidate division WOR-1 bacterium RIFOXYC12_FULL_54_18</name>
    <dbReference type="NCBI Taxonomy" id="1802584"/>
    <lineage>
        <taxon>Bacteria</taxon>
        <taxon>Bacillati</taxon>
        <taxon>Saganbacteria</taxon>
    </lineage>
</organism>
<evidence type="ECO:0000313" key="1">
    <source>
        <dbReference type="EMBL" id="OGC27629.1"/>
    </source>
</evidence>
<dbReference type="GO" id="GO:0004799">
    <property type="term" value="F:thymidylate synthase activity"/>
    <property type="evidence" value="ECO:0007669"/>
    <property type="project" value="TreeGrafter"/>
</dbReference>
<gene>
    <name evidence="1" type="ORF">A3K49_01225</name>
</gene>
<name>A0A1F4T562_UNCSA</name>
<dbReference type="InterPro" id="IPR003669">
    <property type="entry name" value="Thymidylate_synthase_ThyX"/>
</dbReference>
<proteinExistence type="predicted"/>
<dbReference type="GO" id="GO:0070402">
    <property type="term" value="F:NADPH binding"/>
    <property type="evidence" value="ECO:0007669"/>
    <property type="project" value="TreeGrafter"/>
</dbReference>
<reference evidence="1 2" key="1">
    <citation type="journal article" date="2016" name="Nat. Commun.">
        <title>Thousands of microbial genomes shed light on interconnected biogeochemical processes in an aquifer system.</title>
        <authorList>
            <person name="Anantharaman K."/>
            <person name="Brown C.T."/>
            <person name="Hug L.A."/>
            <person name="Sharon I."/>
            <person name="Castelle C.J."/>
            <person name="Probst A.J."/>
            <person name="Thomas B.C."/>
            <person name="Singh A."/>
            <person name="Wilkins M.J."/>
            <person name="Karaoz U."/>
            <person name="Brodie E.L."/>
            <person name="Williams K.H."/>
            <person name="Hubbard S.S."/>
            <person name="Banfield J.F."/>
        </authorList>
    </citation>
    <scope>NUCLEOTIDE SEQUENCE [LARGE SCALE GENOMIC DNA]</scope>
</reference>
<comment type="caution">
    <text evidence="1">The sequence shown here is derived from an EMBL/GenBank/DDBJ whole genome shotgun (WGS) entry which is preliminary data.</text>
</comment>
<dbReference type="PROSITE" id="PS51331">
    <property type="entry name" value="THYX"/>
    <property type="match status" value="2"/>
</dbReference>
<dbReference type="InterPro" id="IPR036098">
    <property type="entry name" value="Thymidylate_synthase_ThyX_sf"/>
</dbReference>
<sequence length="458" mass="51802">MKVLLAGYNIDADVLAEISRGLSRDDLTPETLSAAYARISRDPRPVDELRQIARKEVGKARQSNTRIVFEMGHSSVAEHAVFNFDVIDLSRLAIEELERFRLASYTEKSQRYQKLHDNYHLPKEIEGSEFAVPFAQLIEKQNLLYQGLLGRGIDPEDARYVTSLSTKGQLGMTVNSRTLELMIRRFASSQLAEIRELGKTLFDLAAKVAPSLIRYTAATDFESLTAADLRNGFKGRWERKRRLSRPCILVDSTKDADQKLVAALLHSSSTISYPNCRRVVKTMSRPERVAAVKNACRRLNFYDAVLREFEHITLTFDLVMSAACFAQLKRHRPLTLTAQAYEPLLGVTLPDRLAKDKDTAAIIKETDALFARINPRFPSIAPYLLTGAHRRRVLLTVNARELYHLSRLREDAHSQWDIRELTAAITKAAKEAMPLTMLLIGGKDKFQEIFLEKIGGEA</sequence>
<dbReference type="SUPFAM" id="SSF69796">
    <property type="entry name" value="Thymidylate synthase-complementing protein Thy1"/>
    <property type="match status" value="2"/>
</dbReference>
<dbReference type="Proteomes" id="UP000178602">
    <property type="component" value="Unassembled WGS sequence"/>
</dbReference>
<evidence type="ECO:0008006" key="3">
    <source>
        <dbReference type="Google" id="ProtNLM"/>
    </source>
</evidence>
<dbReference type="GO" id="GO:0006231">
    <property type="term" value="P:dTMP biosynthetic process"/>
    <property type="evidence" value="ECO:0007669"/>
    <property type="project" value="InterPro"/>
</dbReference>